<protein>
    <submittedName>
        <fullName evidence="1">RloB domain-containing protein</fullName>
    </submittedName>
</protein>
<evidence type="ECO:0000313" key="2">
    <source>
        <dbReference type="Proteomes" id="UP001210809"/>
    </source>
</evidence>
<evidence type="ECO:0000313" key="1">
    <source>
        <dbReference type="EMBL" id="MDB8004881.1"/>
    </source>
</evidence>
<dbReference type="InterPro" id="IPR025591">
    <property type="entry name" value="RloB"/>
</dbReference>
<proteinExistence type="predicted"/>
<comment type="caution">
    <text evidence="1">The sequence shown here is derived from an EMBL/GenBank/DDBJ whole genome shotgun (WGS) entry which is preliminary data.</text>
</comment>
<name>A0AAW6D110_9FIRM</name>
<accession>A0AAW6D110</accession>
<dbReference type="EMBL" id="JAQLXW010000027">
    <property type="protein sequence ID" value="MDB8004881.1"/>
    <property type="molecule type" value="Genomic_DNA"/>
</dbReference>
<organism evidence="1 2">
    <name type="scientific">[Eubacterium] siraeum</name>
    <dbReference type="NCBI Taxonomy" id="39492"/>
    <lineage>
        <taxon>Bacteria</taxon>
        <taxon>Bacillati</taxon>
        <taxon>Bacillota</taxon>
        <taxon>Clostridia</taxon>
        <taxon>Eubacteriales</taxon>
        <taxon>Oscillospiraceae</taxon>
        <taxon>Oscillospiraceae incertae sedis</taxon>
    </lineage>
</organism>
<dbReference type="Proteomes" id="UP001210809">
    <property type="component" value="Unassembled WGS sequence"/>
</dbReference>
<gene>
    <name evidence="1" type="ORF">PNE09_12550</name>
</gene>
<reference evidence="1" key="1">
    <citation type="submission" date="2023-01" db="EMBL/GenBank/DDBJ databases">
        <title>Human gut microbiome strain richness.</title>
        <authorList>
            <person name="Chen-Liaw A."/>
        </authorList>
    </citation>
    <scope>NUCLEOTIDE SEQUENCE</scope>
    <source>
        <strain evidence="1">1001283st1_G1_1001283B150217_161031</strain>
    </source>
</reference>
<sequence>MRKLTKKYYFSVEGETEKWYLDWLQDLINNSDASCKVSFNSKVEKDPVKYVKGLSIQGKTTVFHFYDYESNESDYQKQFEKVMDRMREAENLGKTIKYQFGYSNFTFDLWIVLHKADCNGMLTDRSKYLEKINSAYSEKFETMGKYKTRDNFAGCLAKLTLDDVCNAVKRSEKIMRSNKELYNLMSYKKFSYYRENPSLEVGTIIGGILRECGVM</sequence>
<dbReference type="Pfam" id="PF13707">
    <property type="entry name" value="RloB"/>
    <property type="match status" value="1"/>
</dbReference>
<dbReference type="AlphaFoldDB" id="A0AAW6D110"/>